<dbReference type="InterPro" id="IPR010559">
    <property type="entry name" value="Sig_transdc_His_kin_internal"/>
</dbReference>
<feature type="domain" description="Signal transduction histidine kinase internal region" evidence="2">
    <location>
        <begin position="164"/>
        <end position="244"/>
    </location>
</feature>
<dbReference type="Pfam" id="PF06580">
    <property type="entry name" value="His_kinase"/>
    <property type="match status" value="1"/>
</dbReference>
<keyword evidence="1" id="KW-1133">Transmembrane helix</keyword>
<sequence length="372" mass="42019">MSILVWSQSAQHRFWYWHLVYWFGYLLLKYTNLAVLLPLQNEQSWPYLGTYTLLTLINLVITGYLGQRDLTSTMALPQQMRRLLYWIVPLCLVLLLLRQTLITTYSTNSSAWKSSFAEQMVSTLPLVLLPLLGWLAMYLLIKANQGYQQEFMAQQALLNQARAARLKVLRYQLNPHFMFNTLNALNSLIISRQGLLAEQLIQNLSTFLRHSLKNKDETLIPLPQELDALAAYLAIQQVRFGERLQLNWHIAALPKLQIPPLLLQPLAENAVLFTVAEISGPVQLDIRIYTTGLQLLIEIKRDIGNSDPAAAEPTTASAAANPDTTAWPASLQQLAERLELMFGAHASLQLHLSGASFAGQLSLPLESAYVRN</sequence>
<name>A0A437QMG1_9GAMM</name>
<gene>
    <name evidence="3" type="ORF">EOE67_12655</name>
</gene>
<protein>
    <submittedName>
        <fullName evidence="3">Transcriptional regulator</fullName>
    </submittedName>
</protein>
<dbReference type="AlphaFoldDB" id="A0A437QMG1"/>
<dbReference type="RefSeq" id="WP_127699447.1">
    <property type="nucleotide sequence ID" value="NZ_SACS01000013.1"/>
</dbReference>
<evidence type="ECO:0000313" key="3">
    <source>
        <dbReference type="EMBL" id="RVU35672.1"/>
    </source>
</evidence>
<dbReference type="InterPro" id="IPR050640">
    <property type="entry name" value="Bact_2-comp_sensor_kinase"/>
</dbReference>
<feature type="transmembrane region" description="Helical" evidence="1">
    <location>
        <begin position="83"/>
        <end position="102"/>
    </location>
</feature>
<feature type="transmembrane region" description="Helical" evidence="1">
    <location>
        <begin position="20"/>
        <end position="39"/>
    </location>
</feature>
<dbReference type="OrthoDB" id="2514702at2"/>
<evidence type="ECO:0000256" key="1">
    <source>
        <dbReference type="SAM" id="Phobius"/>
    </source>
</evidence>
<evidence type="ECO:0000259" key="2">
    <source>
        <dbReference type="Pfam" id="PF06580"/>
    </source>
</evidence>
<organism evidence="3 4">
    <name type="scientific">Rheinheimera riviphila</name>
    <dbReference type="NCBI Taxonomy" id="1834037"/>
    <lineage>
        <taxon>Bacteria</taxon>
        <taxon>Pseudomonadati</taxon>
        <taxon>Pseudomonadota</taxon>
        <taxon>Gammaproteobacteria</taxon>
        <taxon>Chromatiales</taxon>
        <taxon>Chromatiaceae</taxon>
        <taxon>Rheinheimera</taxon>
    </lineage>
</organism>
<accession>A0A437QMG1</accession>
<keyword evidence="4" id="KW-1185">Reference proteome</keyword>
<dbReference type="PANTHER" id="PTHR34220">
    <property type="entry name" value="SENSOR HISTIDINE KINASE YPDA"/>
    <property type="match status" value="1"/>
</dbReference>
<dbReference type="GO" id="GO:0016020">
    <property type="term" value="C:membrane"/>
    <property type="evidence" value="ECO:0007669"/>
    <property type="project" value="InterPro"/>
</dbReference>
<keyword evidence="1" id="KW-0472">Membrane</keyword>
<comment type="caution">
    <text evidence="3">The sequence shown here is derived from an EMBL/GenBank/DDBJ whole genome shotgun (WGS) entry which is preliminary data.</text>
</comment>
<dbReference type="Proteomes" id="UP000283077">
    <property type="component" value="Unassembled WGS sequence"/>
</dbReference>
<dbReference type="EMBL" id="SACS01000013">
    <property type="protein sequence ID" value="RVU35672.1"/>
    <property type="molecule type" value="Genomic_DNA"/>
</dbReference>
<dbReference type="PANTHER" id="PTHR34220:SF7">
    <property type="entry name" value="SENSOR HISTIDINE KINASE YPDA"/>
    <property type="match status" value="1"/>
</dbReference>
<evidence type="ECO:0000313" key="4">
    <source>
        <dbReference type="Proteomes" id="UP000283077"/>
    </source>
</evidence>
<reference evidence="3 4" key="1">
    <citation type="submission" date="2019-01" db="EMBL/GenBank/DDBJ databases">
        <authorList>
            <person name="Chen W.-M."/>
        </authorList>
    </citation>
    <scope>NUCLEOTIDE SEQUENCE [LARGE SCALE GENOMIC DNA]</scope>
    <source>
        <strain evidence="3 4">KYPC3</strain>
    </source>
</reference>
<keyword evidence="1" id="KW-0812">Transmembrane</keyword>
<feature type="transmembrane region" description="Helical" evidence="1">
    <location>
        <begin position="45"/>
        <end position="62"/>
    </location>
</feature>
<dbReference type="GO" id="GO:0000155">
    <property type="term" value="F:phosphorelay sensor kinase activity"/>
    <property type="evidence" value="ECO:0007669"/>
    <property type="project" value="InterPro"/>
</dbReference>
<proteinExistence type="predicted"/>
<feature type="transmembrane region" description="Helical" evidence="1">
    <location>
        <begin position="122"/>
        <end position="141"/>
    </location>
</feature>